<evidence type="ECO:0000256" key="1">
    <source>
        <dbReference type="ARBA" id="ARBA00004123"/>
    </source>
</evidence>
<evidence type="ECO:0000256" key="2">
    <source>
        <dbReference type="ARBA" id="ARBA00022723"/>
    </source>
</evidence>
<feature type="domain" description="C2H2-type" evidence="8">
    <location>
        <begin position="90"/>
        <end position="117"/>
    </location>
</feature>
<sequence length="263" mass="27724">METEEARLHMEDGEKGMPAPEKAKDEAPAKELDLLGVLGSEAPESVSPPVEAQDMAPGKGKEKAAMVAEEEEEKAPTTASTGGDEKKRSFKCNYCQRKFYTSQALGGHQNAHKRERSLAKRSAAAAAAAAAAGRGLYGAADPFLPPHHLRFPHAWPYSVAGGRPPSSFLGLGRAASVAAAPPFYHGWAAHAHGHAQPSMARRQDSRATSTLLRATAAAMGPRQGPLLLQPSLTPREWPDSGGLAASQPAPLPEATTTMVSLKK</sequence>
<dbReference type="PROSITE" id="PS00028">
    <property type="entry name" value="ZINC_FINGER_C2H2_1"/>
    <property type="match status" value="1"/>
</dbReference>
<dbReference type="OrthoDB" id="696338at2759"/>
<evidence type="ECO:0000256" key="5">
    <source>
        <dbReference type="ARBA" id="ARBA00023242"/>
    </source>
</evidence>
<dbReference type="GO" id="GO:0009788">
    <property type="term" value="P:negative regulation of abscisic acid-activated signaling pathway"/>
    <property type="evidence" value="ECO:0007669"/>
    <property type="project" value="InterPro"/>
</dbReference>
<dbReference type="PANTHER" id="PTHR47287:SF15">
    <property type="entry name" value="ZINC FINGER PROTEIN 3-LIKE"/>
    <property type="match status" value="1"/>
</dbReference>
<dbReference type="Proteomes" id="UP000636709">
    <property type="component" value="Unassembled WGS sequence"/>
</dbReference>
<evidence type="ECO:0000259" key="8">
    <source>
        <dbReference type="PROSITE" id="PS50157"/>
    </source>
</evidence>
<comment type="subcellular location">
    <subcellularLocation>
        <location evidence="1">Nucleus</location>
    </subcellularLocation>
</comment>
<feature type="compositionally biased region" description="Polar residues" evidence="7">
    <location>
        <begin position="254"/>
        <end position="263"/>
    </location>
</feature>
<evidence type="ECO:0000256" key="3">
    <source>
        <dbReference type="ARBA" id="ARBA00022771"/>
    </source>
</evidence>
<dbReference type="SUPFAM" id="SSF57667">
    <property type="entry name" value="beta-beta-alpha zinc fingers"/>
    <property type="match status" value="1"/>
</dbReference>
<dbReference type="PROSITE" id="PS50157">
    <property type="entry name" value="ZINC_FINGER_C2H2_2"/>
    <property type="match status" value="1"/>
</dbReference>
<feature type="region of interest" description="Disordered" evidence="7">
    <location>
        <begin position="1"/>
        <end position="87"/>
    </location>
</feature>
<dbReference type="InterPro" id="IPR036236">
    <property type="entry name" value="Znf_C2H2_sf"/>
</dbReference>
<feature type="region of interest" description="Disordered" evidence="7">
    <location>
        <begin position="216"/>
        <end position="263"/>
    </location>
</feature>
<dbReference type="GO" id="GO:0008270">
    <property type="term" value="F:zinc ion binding"/>
    <property type="evidence" value="ECO:0007669"/>
    <property type="project" value="UniProtKB-KW"/>
</dbReference>
<dbReference type="EMBL" id="JACEFO010001754">
    <property type="protein sequence ID" value="KAF8709845.1"/>
    <property type="molecule type" value="Genomic_DNA"/>
</dbReference>
<dbReference type="GO" id="GO:0005634">
    <property type="term" value="C:nucleus"/>
    <property type="evidence" value="ECO:0007669"/>
    <property type="project" value="UniProtKB-SubCell"/>
</dbReference>
<protein>
    <recommendedName>
        <fullName evidence="8">C2H2-type domain-containing protein</fullName>
    </recommendedName>
</protein>
<evidence type="ECO:0000256" key="4">
    <source>
        <dbReference type="ARBA" id="ARBA00022833"/>
    </source>
</evidence>
<keyword evidence="10" id="KW-1185">Reference proteome</keyword>
<keyword evidence="5" id="KW-0539">Nucleus</keyword>
<evidence type="ECO:0000256" key="6">
    <source>
        <dbReference type="PROSITE-ProRule" id="PRU00042"/>
    </source>
</evidence>
<accession>A0A835ENY8</accession>
<dbReference type="AlphaFoldDB" id="A0A835ENY8"/>
<dbReference type="Gene3D" id="3.30.160.60">
    <property type="entry name" value="Classic Zinc Finger"/>
    <property type="match status" value="1"/>
</dbReference>
<keyword evidence="3 6" id="KW-0863">Zinc-finger</keyword>
<evidence type="ECO:0000313" key="9">
    <source>
        <dbReference type="EMBL" id="KAF8709845.1"/>
    </source>
</evidence>
<dbReference type="InterPro" id="IPR044246">
    <property type="entry name" value="ZFP3-like"/>
</dbReference>
<comment type="caution">
    <text evidence="9">The sequence shown here is derived from an EMBL/GenBank/DDBJ whole genome shotgun (WGS) entry which is preliminary data.</text>
</comment>
<evidence type="ECO:0000256" key="7">
    <source>
        <dbReference type="SAM" id="MobiDB-lite"/>
    </source>
</evidence>
<gene>
    <name evidence="9" type="ORF">HU200_029558</name>
</gene>
<feature type="compositionally biased region" description="Basic and acidic residues" evidence="7">
    <location>
        <begin position="1"/>
        <end position="33"/>
    </location>
</feature>
<evidence type="ECO:0000313" key="10">
    <source>
        <dbReference type="Proteomes" id="UP000636709"/>
    </source>
</evidence>
<keyword evidence="2" id="KW-0479">Metal-binding</keyword>
<proteinExistence type="predicted"/>
<dbReference type="PANTHER" id="PTHR47287">
    <property type="entry name" value="C2H2 AND C2HC ZINC FINGERS SUPERFAMILY PROTEIN"/>
    <property type="match status" value="1"/>
</dbReference>
<keyword evidence="4" id="KW-0862">Zinc</keyword>
<name>A0A835ENY8_9POAL</name>
<reference evidence="9" key="1">
    <citation type="submission" date="2020-07" db="EMBL/GenBank/DDBJ databases">
        <title>Genome sequence and genetic diversity analysis of an under-domesticated orphan crop, white fonio (Digitaria exilis).</title>
        <authorList>
            <person name="Bennetzen J.L."/>
            <person name="Chen S."/>
            <person name="Ma X."/>
            <person name="Wang X."/>
            <person name="Yssel A.E.J."/>
            <person name="Chaluvadi S.R."/>
            <person name="Johnson M."/>
            <person name="Gangashetty P."/>
            <person name="Hamidou F."/>
            <person name="Sanogo M.D."/>
            <person name="Zwaenepoel A."/>
            <person name="Wallace J."/>
            <person name="Van De Peer Y."/>
            <person name="Van Deynze A."/>
        </authorList>
    </citation>
    <scope>NUCLEOTIDE SEQUENCE</scope>
    <source>
        <tissue evidence="9">Leaves</tissue>
    </source>
</reference>
<organism evidence="9 10">
    <name type="scientific">Digitaria exilis</name>
    <dbReference type="NCBI Taxonomy" id="1010633"/>
    <lineage>
        <taxon>Eukaryota</taxon>
        <taxon>Viridiplantae</taxon>
        <taxon>Streptophyta</taxon>
        <taxon>Embryophyta</taxon>
        <taxon>Tracheophyta</taxon>
        <taxon>Spermatophyta</taxon>
        <taxon>Magnoliopsida</taxon>
        <taxon>Liliopsida</taxon>
        <taxon>Poales</taxon>
        <taxon>Poaceae</taxon>
        <taxon>PACMAD clade</taxon>
        <taxon>Panicoideae</taxon>
        <taxon>Panicodae</taxon>
        <taxon>Paniceae</taxon>
        <taxon>Anthephorinae</taxon>
        <taxon>Digitaria</taxon>
    </lineage>
</organism>
<dbReference type="InterPro" id="IPR013087">
    <property type="entry name" value="Znf_C2H2_type"/>
</dbReference>